<protein>
    <submittedName>
        <fullName evidence="4">TolC family protein</fullName>
    </submittedName>
</protein>
<gene>
    <name evidence="4" type="ORF">AB4566_19470</name>
</gene>
<reference evidence="4 5" key="1">
    <citation type="journal article" date="2024" name="ISME J.">
        <title>Tailless and filamentous prophages are predominant in marine Vibrio.</title>
        <authorList>
            <person name="Steensen K."/>
            <person name="Seneca J."/>
            <person name="Bartlau N."/>
            <person name="Yu X.A."/>
            <person name="Hussain F.A."/>
            <person name="Polz M.F."/>
        </authorList>
    </citation>
    <scope>NUCLEOTIDE SEQUENCE [LARGE SCALE GENOMIC DNA]</scope>
    <source>
        <strain evidence="4 5">10N.222.51.A1</strain>
    </source>
</reference>
<dbReference type="RefSeq" id="WP_372267986.1">
    <property type="nucleotide sequence ID" value="NZ_JBFRUW010000084.1"/>
</dbReference>
<comment type="caution">
    <text evidence="4">The sequence shown here is derived from an EMBL/GenBank/DDBJ whole genome shotgun (WGS) entry which is preliminary data.</text>
</comment>
<accession>A0ABV4NGH4</accession>
<dbReference type="InterPro" id="IPR003423">
    <property type="entry name" value="OMP_efflux"/>
</dbReference>
<feature type="signal peptide" evidence="3">
    <location>
        <begin position="1"/>
        <end position="30"/>
    </location>
</feature>
<evidence type="ECO:0000313" key="4">
    <source>
        <dbReference type="EMBL" id="MFA0570450.1"/>
    </source>
</evidence>
<feature type="chain" id="PRO_5046397313" evidence="3">
    <location>
        <begin position="31"/>
        <end position="506"/>
    </location>
</feature>
<dbReference type="PANTHER" id="PTHR30203">
    <property type="entry name" value="OUTER MEMBRANE CATION EFFLUX PROTEIN"/>
    <property type="match status" value="1"/>
</dbReference>
<dbReference type="InterPro" id="IPR010131">
    <property type="entry name" value="MdtP/NodT-like"/>
</dbReference>
<keyword evidence="5" id="KW-1185">Reference proteome</keyword>
<feature type="coiled-coil region" evidence="2">
    <location>
        <begin position="368"/>
        <end position="395"/>
    </location>
</feature>
<dbReference type="PANTHER" id="PTHR30203:SF23">
    <property type="entry name" value="OUTER MEMBRANE EFFLUX PROTEIN"/>
    <property type="match status" value="1"/>
</dbReference>
<dbReference type="SUPFAM" id="SSF56954">
    <property type="entry name" value="Outer membrane efflux proteins (OEP)"/>
    <property type="match status" value="1"/>
</dbReference>
<sequence length="506" mass="57036">MHPKNAVLSLSMSIMAAVVPAILYSNSAFAGENLAVNETYNSNQQLKTLIDMALSHDASRKQYFSQSQAMRESGVASATLMDPKLKVGFGGLPVESFKFDEDPMTNISVGLMQQFERGSTLDLNRKKANQQANVVDHQVQVREYEIVNSMTQLWLELGYLQHAALLITETQSLMVEMEQYVKTNYSIGKSEAQDLLNTQLQVNKLDEKLQANQQMQQRVIAQLSEWLGAKWLGDKGFDDNRYNSSSLSQVSYELDWGLLDSRLKNNTSDTQFYALLNQHPMAQMADATISANRTQVEVAEQAFTPQFGVEVMYAYRQADNMMGEPASDLLSAYLTMDIPLFTDNRQDKNLTAAQYQVGASQYQKDALLAQMNAQVNVLMNDKTNLMERIERYQERLIPQSQARIAAVERGYQNNTAQFGDVITAATDELALKIELTRLITDLNQTNSKLASLLGGFEYQVSSPSDLSLDQAQYPNHLQYSNRVQYTNITRYSNSIQKKNDTNKDIK</sequence>
<dbReference type="Pfam" id="PF02321">
    <property type="entry name" value="OEP"/>
    <property type="match status" value="1"/>
</dbReference>
<organism evidence="4 5">
    <name type="scientific">Vibrio gallaecicus</name>
    <dbReference type="NCBI Taxonomy" id="552386"/>
    <lineage>
        <taxon>Bacteria</taxon>
        <taxon>Pseudomonadati</taxon>
        <taxon>Pseudomonadota</taxon>
        <taxon>Gammaproteobacteria</taxon>
        <taxon>Vibrionales</taxon>
        <taxon>Vibrionaceae</taxon>
        <taxon>Vibrio</taxon>
    </lineage>
</organism>
<comment type="similarity">
    <text evidence="1">Belongs to the outer membrane factor (OMF) (TC 1.B.17) family.</text>
</comment>
<evidence type="ECO:0000256" key="3">
    <source>
        <dbReference type="SAM" id="SignalP"/>
    </source>
</evidence>
<keyword evidence="3" id="KW-0732">Signal</keyword>
<proteinExistence type="inferred from homology"/>
<evidence type="ECO:0000313" key="5">
    <source>
        <dbReference type="Proteomes" id="UP001570417"/>
    </source>
</evidence>
<dbReference type="Proteomes" id="UP001570417">
    <property type="component" value="Unassembled WGS sequence"/>
</dbReference>
<evidence type="ECO:0000256" key="1">
    <source>
        <dbReference type="ARBA" id="ARBA00007613"/>
    </source>
</evidence>
<dbReference type="Gene3D" id="1.20.1600.10">
    <property type="entry name" value="Outer membrane efflux proteins (OEP)"/>
    <property type="match status" value="1"/>
</dbReference>
<name>A0ABV4NGH4_9VIBR</name>
<keyword evidence="2" id="KW-0175">Coiled coil</keyword>
<evidence type="ECO:0000256" key="2">
    <source>
        <dbReference type="SAM" id="Coils"/>
    </source>
</evidence>
<dbReference type="EMBL" id="JBFRUW010000084">
    <property type="protein sequence ID" value="MFA0570450.1"/>
    <property type="molecule type" value="Genomic_DNA"/>
</dbReference>